<protein>
    <submittedName>
        <fullName evidence="1">Uncharacterized protein</fullName>
    </submittedName>
</protein>
<gene>
    <name evidence="1" type="ORF">RAK27_04280</name>
</gene>
<dbReference type="Proteomes" id="UP001290462">
    <property type="component" value="Unassembled WGS sequence"/>
</dbReference>
<sequence length="72" mass="8637">MKIETNWEDVSVYFVEFNVRTKEGKTMKLRRTLVFDDFIKEEAVYNVIRNKFSNVCSIDHIELFDEMGLKLI</sequence>
<accession>A0AAW9JRE8</accession>
<proteinExistence type="predicted"/>
<dbReference type="EMBL" id="JAVBVO010000003">
    <property type="protein sequence ID" value="MDZ5757869.1"/>
    <property type="molecule type" value="Genomic_DNA"/>
</dbReference>
<evidence type="ECO:0000313" key="1">
    <source>
        <dbReference type="EMBL" id="MDZ5757869.1"/>
    </source>
</evidence>
<dbReference type="RefSeq" id="WP_157455312.1">
    <property type="nucleotide sequence ID" value="NZ_CP045040.1"/>
</dbReference>
<dbReference type="AlphaFoldDB" id="A0AAW9JRE8"/>
<name>A0AAW9JRE8_CARML</name>
<comment type="caution">
    <text evidence="1">The sequence shown here is derived from an EMBL/GenBank/DDBJ whole genome shotgun (WGS) entry which is preliminary data.</text>
</comment>
<evidence type="ECO:0000313" key="2">
    <source>
        <dbReference type="Proteomes" id="UP001290462"/>
    </source>
</evidence>
<organism evidence="1 2">
    <name type="scientific">Carnobacterium maltaromaticum</name>
    <name type="common">Carnobacterium piscicola</name>
    <dbReference type="NCBI Taxonomy" id="2751"/>
    <lineage>
        <taxon>Bacteria</taxon>
        <taxon>Bacillati</taxon>
        <taxon>Bacillota</taxon>
        <taxon>Bacilli</taxon>
        <taxon>Lactobacillales</taxon>
        <taxon>Carnobacteriaceae</taxon>
        <taxon>Carnobacterium</taxon>
    </lineage>
</organism>
<reference evidence="1" key="1">
    <citation type="submission" date="2023-08" db="EMBL/GenBank/DDBJ databases">
        <title>Genomic characterization of piscicolin 126 produced by Carnobacterium maltaromaticum CM22 strain isolated from salmon (Salmo salar).</title>
        <authorList>
            <person name="Gonzalez-Gragera E."/>
            <person name="Garcia-Lopez J.D."/>
            <person name="Teso-Perez C."/>
            <person name="Gimenez-Hernandez I."/>
            <person name="Peralta-Sanchez J.M."/>
            <person name="Valdivia E."/>
            <person name="Montalban-Lopez M."/>
            <person name="Martin-Platero A.M."/>
            <person name="Banos A."/>
            <person name="Martinez-Bueno M."/>
        </authorList>
    </citation>
    <scope>NUCLEOTIDE SEQUENCE</scope>
    <source>
        <strain evidence="1">CM22</strain>
    </source>
</reference>